<keyword evidence="5" id="KW-0378">Hydrolase</keyword>
<dbReference type="CDD" id="cd17292">
    <property type="entry name" value="RMtype1_S_LlaA17I_TRD2-CR2_like"/>
    <property type="match status" value="1"/>
</dbReference>
<organism evidence="5 6">
    <name type="scientific">Lactobacillus crispatus</name>
    <dbReference type="NCBI Taxonomy" id="47770"/>
    <lineage>
        <taxon>Bacteria</taxon>
        <taxon>Bacillati</taxon>
        <taxon>Bacillota</taxon>
        <taxon>Bacilli</taxon>
        <taxon>Lactobacillales</taxon>
        <taxon>Lactobacillaceae</taxon>
        <taxon>Lactobacillus</taxon>
    </lineage>
</organism>
<protein>
    <submittedName>
        <fullName evidence="5">Restriction endonuclease subunit S</fullName>
    </submittedName>
</protein>
<comment type="similarity">
    <text evidence="1">Belongs to the type-I restriction system S methylase family.</text>
</comment>
<dbReference type="GO" id="GO:0009307">
    <property type="term" value="P:DNA restriction-modification system"/>
    <property type="evidence" value="ECO:0007669"/>
    <property type="project" value="UniProtKB-KW"/>
</dbReference>
<name>A0A7H9E8Q8_9LACO</name>
<gene>
    <name evidence="5" type="ORF">GTO85_06475</name>
</gene>
<dbReference type="GO" id="GO:0004519">
    <property type="term" value="F:endonuclease activity"/>
    <property type="evidence" value="ECO:0007669"/>
    <property type="project" value="UniProtKB-KW"/>
</dbReference>
<feature type="domain" description="Type I restriction modification DNA specificity" evidence="4">
    <location>
        <begin position="17"/>
        <end position="168"/>
    </location>
</feature>
<keyword evidence="5" id="KW-0255">Endonuclease</keyword>
<dbReference type="CDD" id="cd17288">
    <property type="entry name" value="RMtype1_S_LlaAI06ORF1089P_TRD1-CR1_like"/>
    <property type="match status" value="1"/>
</dbReference>
<feature type="domain" description="Type I restriction modification DNA specificity" evidence="4">
    <location>
        <begin position="195"/>
        <end position="363"/>
    </location>
</feature>
<dbReference type="EMBL" id="CP047415">
    <property type="protein sequence ID" value="QLL74028.1"/>
    <property type="molecule type" value="Genomic_DNA"/>
</dbReference>
<dbReference type="InterPro" id="IPR000055">
    <property type="entry name" value="Restrct_endonuc_typeI_TRD"/>
</dbReference>
<dbReference type="REBASE" id="441056">
    <property type="entry name" value="S1.Lcr1DORF6480P"/>
</dbReference>
<evidence type="ECO:0000256" key="3">
    <source>
        <dbReference type="ARBA" id="ARBA00023125"/>
    </source>
</evidence>
<dbReference type="Proteomes" id="UP000510660">
    <property type="component" value="Chromosome"/>
</dbReference>
<dbReference type="SUPFAM" id="SSF116734">
    <property type="entry name" value="DNA methylase specificity domain"/>
    <property type="match status" value="2"/>
</dbReference>
<proteinExistence type="inferred from homology"/>
<sequence length="375" mass="43557">MDEKKKAPKLRFKGFTDDWKQRKIGELLLVNSGKDYKKLNKGNIPVYGTGGYMLSVDKALSFYDAIGIGRKGTIDRPQYLRAPFWTVDTLFFMTSKKKNDLKFLYALSQNINWKKYDESTGLPSLAKKTISSILVKVPQDKEQKLIGRVISQIDYVQNLQQRKLEQLKLVKKALLQDLFTSKEASILRFKGFSGKWEKHKLGDFGTVAMNKRIFKNQTTETGDIPFYKIGTFGKKADSFISRKLFEQYKKRYPYPQKGDLLISASGSIGRIIEYKGEAAYYQDSNIVWLNHNNKLLNSFLKAYYQIIHWDGIEGSTIKRLYNKNILLTKIYLPTLKEQQEIGVLFKVIDEEIDLQQKRISKLQTIKQFLLQNMFI</sequence>
<accession>A0A7H9E8Q8</accession>
<evidence type="ECO:0000313" key="5">
    <source>
        <dbReference type="EMBL" id="QLL74028.1"/>
    </source>
</evidence>
<dbReference type="Gene3D" id="3.90.220.20">
    <property type="entry name" value="DNA methylase specificity domains"/>
    <property type="match status" value="2"/>
</dbReference>
<keyword evidence="2" id="KW-0680">Restriction system</keyword>
<evidence type="ECO:0000256" key="1">
    <source>
        <dbReference type="ARBA" id="ARBA00010923"/>
    </source>
</evidence>
<dbReference type="InterPro" id="IPR044946">
    <property type="entry name" value="Restrct_endonuc_typeI_TRD_sf"/>
</dbReference>
<keyword evidence="5" id="KW-0540">Nuclease</keyword>
<dbReference type="PANTHER" id="PTHR30408:SF12">
    <property type="entry name" value="TYPE I RESTRICTION ENZYME MJAVIII SPECIFICITY SUBUNIT"/>
    <property type="match status" value="1"/>
</dbReference>
<keyword evidence="3" id="KW-0238">DNA-binding</keyword>
<reference evidence="5 6" key="1">
    <citation type="submission" date="2020-01" db="EMBL/GenBank/DDBJ databases">
        <title>Complete and circular genome sequences of six lactobacillus isolates from horses.</title>
        <authorList>
            <person name="Hassan H.M."/>
        </authorList>
    </citation>
    <scope>NUCLEOTIDE SEQUENCE [LARGE SCALE GENOMIC DNA]</scope>
    <source>
        <strain evidence="5 6">1D</strain>
    </source>
</reference>
<dbReference type="Pfam" id="PF01420">
    <property type="entry name" value="Methylase_S"/>
    <property type="match status" value="2"/>
</dbReference>
<evidence type="ECO:0000313" key="6">
    <source>
        <dbReference type="Proteomes" id="UP000510660"/>
    </source>
</evidence>
<dbReference type="AlphaFoldDB" id="A0A7H9E8Q8"/>
<dbReference type="Gene3D" id="1.10.287.1120">
    <property type="entry name" value="Bipartite methylase S protein"/>
    <property type="match status" value="1"/>
</dbReference>
<dbReference type="PANTHER" id="PTHR30408">
    <property type="entry name" value="TYPE-1 RESTRICTION ENZYME ECOKI SPECIFICITY PROTEIN"/>
    <property type="match status" value="1"/>
</dbReference>
<evidence type="ECO:0000256" key="2">
    <source>
        <dbReference type="ARBA" id="ARBA00022747"/>
    </source>
</evidence>
<dbReference type="InterPro" id="IPR052021">
    <property type="entry name" value="Type-I_RS_S_subunit"/>
</dbReference>
<dbReference type="RefSeq" id="WP_150398149.1">
    <property type="nucleotide sequence ID" value="NZ_CP047415.1"/>
</dbReference>
<dbReference type="GO" id="GO:0003677">
    <property type="term" value="F:DNA binding"/>
    <property type="evidence" value="ECO:0007669"/>
    <property type="project" value="UniProtKB-KW"/>
</dbReference>
<evidence type="ECO:0000259" key="4">
    <source>
        <dbReference type="Pfam" id="PF01420"/>
    </source>
</evidence>